<dbReference type="InterPro" id="IPR035940">
    <property type="entry name" value="CAP_sf"/>
</dbReference>
<gene>
    <name evidence="4" type="ORF">EV199_2324</name>
</gene>
<name>A0A4Q7N5W0_9BACT</name>
<keyword evidence="5" id="KW-1185">Reference proteome</keyword>
<feature type="region of interest" description="Disordered" evidence="1">
    <location>
        <begin position="32"/>
        <end position="56"/>
    </location>
</feature>
<comment type="caution">
    <text evidence="4">The sequence shown here is derived from an EMBL/GenBank/DDBJ whole genome shotgun (WGS) entry which is preliminary data.</text>
</comment>
<evidence type="ECO:0000313" key="4">
    <source>
        <dbReference type="EMBL" id="RZS76439.1"/>
    </source>
</evidence>
<dbReference type="Proteomes" id="UP000293874">
    <property type="component" value="Unassembled WGS sequence"/>
</dbReference>
<evidence type="ECO:0000259" key="3">
    <source>
        <dbReference type="Pfam" id="PF00188"/>
    </source>
</evidence>
<organism evidence="4 5">
    <name type="scientific">Pseudobacter ginsenosidimutans</name>
    <dbReference type="NCBI Taxonomy" id="661488"/>
    <lineage>
        <taxon>Bacteria</taxon>
        <taxon>Pseudomonadati</taxon>
        <taxon>Bacteroidota</taxon>
        <taxon>Chitinophagia</taxon>
        <taxon>Chitinophagales</taxon>
        <taxon>Chitinophagaceae</taxon>
        <taxon>Pseudobacter</taxon>
    </lineage>
</organism>
<accession>A0A4Q7N5W0</accession>
<proteinExistence type="predicted"/>
<dbReference type="PANTHER" id="PTHR31157">
    <property type="entry name" value="SCP DOMAIN-CONTAINING PROTEIN"/>
    <property type="match status" value="1"/>
</dbReference>
<dbReference type="RefSeq" id="WP_207234226.1">
    <property type="nucleotide sequence ID" value="NZ_CP042431.1"/>
</dbReference>
<dbReference type="CDD" id="cd05379">
    <property type="entry name" value="CAP_bacterial"/>
    <property type="match status" value="1"/>
</dbReference>
<reference evidence="4 5" key="1">
    <citation type="submission" date="2019-02" db="EMBL/GenBank/DDBJ databases">
        <title>Genomic Encyclopedia of Type Strains, Phase IV (KMG-IV): sequencing the most valuable type-strain genomes for metagenomic binning, comparative biology and taxonomic classification.</title>
        <authorList>
            <person name="Goeker M."/>
        </authorList>
    </citation>
    <scope>NUCLEOTIDE SEQUENCE [LARGE SCALE GENOMIC DNA]</scope>
    <source>
        <strain evidence="4 5">DSM 18116</strain>
    </source>
</reference>
<feature type="signal peptide" evidence="2">
    <location>
        <begin position="1"/>
        <end position="27"/>
    </location>
</feature>
<evidence type="ECO:0000256" key="2">
    <source>
        <dbReference type="SAM" id="SignalP"/>
    </source>
</evidence>
<sequence>MTNKLLNVRPILLLLLGFGLVATFACASKPASTSKTSVKSSGSSTSAPRPVGTASTAPKLEDDILILINKHRQSKGLPALTNNLVIETEARRHSMAMATKRIAFGHDGFNIRSKIVTSKVPGTNAVAENVAFGSSTAKEVVDGWLNSPGHKKNIEGNYKLTGIGVARDQQSRLYFTQIFAR</sequence>
<feature type="chain" id="PRO_5020779771" evidence="2">
    <location>
        <begin position="28"/>
        <end position="181"/>
    </location>
</feature>
<dbReference type="PANTHER" id="PTHR31157:SF1">
    <property type="entry name" value="SCP DOMAIN-CONTAINING PROTEIN"/>
    <property type="match status" value="1"/>
</dbReference>
<feature type="compositionally biased region" description="Low complexity" evidence="1">
    <location>
        <begin position="32"/>
        <end position="47"/>
    </location>
</feature>
<dbReference type="InterPro" id="IPR014044">
    <property type="entry name" value="CAP_dom"/>
</dbReference>
<dbReference type="AlphaFoldDB" id="A0A4Q7N5W0"/>
<evidence type="ECO:0000313" key="5">
    <source>
        <dbReference type="Proteomes" id="UP000293874"/>
    </source>
</evidence>
<dbReference type="PROSITE" id="PS51257">
    <property type="entry name" value="PROKAR_LIPOPROTEIN"/>
    <property type="match status" value="1"/>
</dbReference>
<protein>
    <submittedName>
        <fullName evidence="4">Uncharacterized protein YkwD</fullName>
    </submittedName>
</protein>
<dbReference type="Pfam" id="PF00188">
    <property type="entry name" value="CAP"/>
    <property type="match status" value="1"/>
</dbReference>
<dbReference type="EMBL" id="SGXA01000001">
    <property type="protein sequence ID" value="RZS76439.1"/>
    <property type="molecule type" value="Genomic_DNA"/>
</dbReference>
<dbReference type="SUPFAM" id="SSF55797">
    <property type="entry name" value="PR-1-like"/>
    <property type="match status" value="1"/>
</dbReference>
<evidence type="ECO:0000256" key="1">
    <source>
        <dbReference type="SAM" id="MobiDB-lite"/>
    </source>
</evidence>
<feature type="domain" description="SCP" evidence="3">
    <location>
        <begin position="67"/>
        <end position="179"/>
    </location>
</feature>
<keyword evidence="2" id="KW-0732">Signal</keyword>
<dbReference type="Gene3D" id="3.40.33.10">
    <property type="entry name" value="CAP"/>
    <property type="match status" value="1"/>
</dbReference>